<feature type="region of interest" description="Disordered" evidence="1">
    <location>
        <begin position="12"/>
        <end position="47"/>
    </location>
</feature>
<evidence type="ECO:0000256" key="1">
    <source>
        <dbReference type="SAM" id="MobiDB-lite"/>
    </source>
</evidence>
<keyword evidence="3" id="KW-1185">Reference proteome</keyword>
<feature type="region of interest" description="Disordered" evidence="1">
    <location>
        <begin position="104"/>
        <end position="134"/>
    </location>
</feature>
<dbReference type="EMBL" id="QOIL01000028">
    <property type="protein sequence ID" value="RCG22459.1"/>
    <property type="molecule type" value="Genomic_DNA"/>
</dbReference>
<dbReference type="AlphaFoldDB" id="A0A367EXP0"/>
<protein>
    <submittedName>
        <fullName evidence="2">Uncharacterized protein</fullName>
    </submittedName>
</protein>
<name>A0A367EXP0_9ACTN</name>
<evidence type="ECO:0000313" key="2">
    <source>
        <dbReference type="EMBL" id="RCG22459.1"/>
    </source>
</evidence>
<dbReference type="Proteomes" id="UP000253094">
    <property type="component" value="Unassembled WGS sequence"/>
</dbReference>
<gene>
    <name evidence="2" type="ORF">DQ384_35745</name>
</gene>
<evidence type="ECO:0000313" key="3">
    <source>
        <dbReference type="Proteomes" id="UP000253094"/>
    </source>
</evidence>
<dbReference type="RefSeq" id="WP_114033299.1">
    <property type="nucleotide sequence ID" value="NZ_QOIL01000028.1"/>
</dbReference>
<proteinExistence type="predicted"/>
<accession>A0A367EXP0</accession>
<sequence length="134" mass="15353">MTALLDVRRRPGRLPFTRRPTAGRHRRGPATEPERREPDGRRRVWDGTQRARAEQLGLLEPGWLVIYGPYSRRFYAIARIAEVSEPLLDAATSEELRSLMRRSEITSLVPPPRSRESGQTRRTGRGGTHVGWRS</sequence>
<organism evidence="2 3">
    <name type="scientific">Sphaerisporangium album</name>
    <dbReference type="NCBI Taxonomy" id="509200"/>
    <lineage>
        <taxon>Bacteria</taxon>
        <taxon>Bacillati</taxon>
        <taxon>Actinomycetota</taxon>
        <taxon>Actinomycetes</taxon>
        <taxon>Streptosporangiales</taxon>
        <taxon>Streptosporangiaceae</taxon>
        <taxon>Sphaerisporangium</taxon>
    </lineage>
</organism>
<reference evidence="2 3" key="1">
    <citation type="submission" date="2018-06" db="EMBL/GenBank/DDBJ databases">
        <title>Sphaerisporangium craniellae sp. nov., isolated from a marine sponge in the South China Sea.</title>
        <authorList>
            <person name="Li L."/>
        </authorList>
    </citation>
    <scope>NUCLEOTIDE SEQUENCE [LARGE SCALE GENOMIC DNA]</scope>
    <source>
        <strain evidence="2 3">CCTCC AA 208026</strain>
    </source>
</reference>
<dbReference type="OrthoDB" id="3536904at2"/>
<feature type="compositionally biased region" description="Basic and acidic residues" evidence="1">
    <location>
        <begin position="32"/>
        <end position="47"/>
    </location>
</feature>
<comment type="caution">
    <text evidence="2">The sequence shown here is derived from an EMBL/GenBank/DDBJ whole genome shotgun (WGS) entry which is preliminary data.</text>
</comment>
<feature type="compositionally biased region" description="Gly residues" evidence="1">
    <location>
        <begin position="125"/>
        <end position="134"/>
    </location>
</feature>